<sequence>IKETIRIVLALMSGEGESDGEGLSQKEIAIVTPYRLQGNIIRNTLRDKGLGDILVGSVEAMQGQEFDAVVVSCVRTYRGPQYDTRGNLGFLADDRRLNVMLTRPRKFIAIVGDPNALSLCDSWRGTLRYIDVNGGAQGYGLECLRGGKRIVAERPKPQKRSAKVTQRKAERERDSEPEWESSETEEVQTKTRRHRSFETVHVPKSGYRNTSHRVEAERDERPCLNDINAPRRTVSPPPLTPVSTVTKTNKKTGSAKRGSTGRPTTKRAPTRYIPGSEPAPAFQPCTVQRQPITQASRAMQAKGPASNGGWIVTK</sequence>
<dbReference type="Pfam" id="PF13087">
    <property type="entry name" value="AAA_12"/>
    <property type="match status" value="1"/>
</dbReference>
<protein>
    <submittedName>
        <fullName evidence="3">Helicase MOV-10</fullName>
    </submittedName>
</protein>
<evidence type="ECO:0000313" key="4">
    <source>
        <dbReference type="Proteomes" id="UP000265618"/>
    </source>
</evidence>
<keyword evidence="3" id="KW-0067">ATP-binding</keyword>
<evidence type="ECO:0000256" key="1">
    <source>
        <dbReference type="SAM" id="MobiDB-lite"/>
    </source>
</evidence>
<organism evidence="3 4">
    <name type="scientific">Kipferlia bialata</name>
    <dbReference type="NCBI Taxonomy" id="797122"/>
    <lineage>
        <taxon>Eukaryota</taxon>
        <taxon>Metamonada</taxon>
        <taxon>Carpediemonas-like organisms</taxon>
        <taxon>Kipferlia</taxon>
    </lineage>
</organism>
<dbReference type="CDD" id="cd18808">
    <property type="entry name" value="SF1_C_Upf1"/>
    <property type="match status" value="1"/>
</dbReference>
<dbReference type="InterPro" id="IPR027417">
    <property type="entry name" value="P-loop_NTPase"/>
</dbReference>
<feature type="compositionally biased region" description="Polar residues" evidence="1">
    <location>
        <begin position="285"/>
        <end position="297"/>
    </location>
</feature>
<keyword evidence="3" id="KW-0378">Hydrolase</keyword>
<dbReference type="AlphaFoldDB" id="A0A9K3GP37"/>
<feature type="region of interest" description="Disordered" evidence="1">
    <location>
        <begin position="226"/>
        <end position="314"/>
    </location>
</feature>
<dbReference type="EMBL" id="BDIP01005100">
    <property type="protein sequence ID" value="GIQ89490.1"/>
    <property type="molecule type" value="Genomic_DNA"/>
</dbReference>
<feature type="compositionally biased region" description="Acidic residues" evidence="1">
    <location>
        <begin position="177"/>
        <end position="186"/>
    </location>
</feature>
<dbReference type="InterPro" id="IPR041679">
    <property type="entry name" value="DNA2/NAM7-like_C"/>
</dbReference>
<dbReference type="Proteomes" id="UP000265618">
    <property type="component" value="Unassembled WGS sequence"/>
</dbReference>
<feature type="domain" description="DNA2/NAM7 helicase-like C-terminal" evidence="2">
    <location>
        <begin position="18"/>
        <end position="114"/>
    </location>
</feature>
<dbReference type="OrthoDB" id="6513042at2759"/>
<keyword evidence="3" id="KW-0347">Helicase</keyword>
<feature type="non-terminal residue" evidence="3">
    <location>
        <position position="1"/>
    </location>
</feature>
<proteinExistence type="predicted"/>
<gene>
    <name evidence="3" type="ORF">KIPB_011974</name>
</gene>
<dbReference type="InterPro" id="IPR045055">
    <property type="entry name" value="DNA2/NAM7-like"/>
</dbReference>
<reference evidence="3 4" key="1">
    <citation type="journal article" date="2018" name="PLoS ONE">
        <title>The draft genome of Kipferlia bialata reveals reductive genome evolution in fornicate parasites.</title>
        <authorList>
            <person name="Tanifuji G."/>
            <person name="Takabayashi S."/>
            <person name="Kume K."/>
            <person name="Takagi M."/>
            <person name="Nakayama T."/>
            <person name="Kamikawa R."/>
            <person name="Inagaki Y."/>
            <person name="Hashimoto T."/>
        </authorList>
    </citation>
    <scope>NUCLEOTIDE SEQUENCE [LARGE SCALE GENOMIC DNA]</scope>
    <source>
        <strain evidence="3">NY0173</strain>
    </source>
</reference>
<name>A0A9K3GP37_9EUKA</name>
<keyword evidence="4" id="KW-1185">Reference proteome</keyword>
<keyword evidence="3" id="KW-0547">Nucleotide-binding</keyword>
<dbReference type="PANTHER" id="PTHR10887:SF495">
    <property type="entry name" value="HELICASE SENATAXIN ISOFORM X1-RELATED"/>
    <property type="match status" value="1"/>
</dbReference>
<dbReference type="SUPFAM" id="SSF52540">
    <property type="entry name" value="P-loop containing nucleoside triphosphate hydrolases"/>
    <property type="match status" value="1"/>
</dbReference>
<comment type="caution">
    <text evidence="3">The sequence shown here is derived from an EMBL/GenBank/DDBJ whole genome shotgun (WGS) entry which is preliminary data.</text>
</comment>
<accession>A0A9K3GP37</accession>
<dbReference type="GO" id="GO:0004386">
    <property type="term" value="F:helicase activity"/>
    <property type="evidence" value="ECO:0007669"/>
    <property type="project" value="UniProtKB-KW"/>
</dbReference>
<feature type="compositionally biased region" description="Basic and acidic residues" evidence="1">
    <location>
        <begin position="167"/>
        <end position="176"/>
    </location>
</feature>
<feature type="region of interest" description="Disordered" evidence="1">
    <location>
        <begin position="153"/>
        <end position="196"/>
    </location>
</feature>
<dbReference type="Gene3D" id="3.40.50.300">
    <property type="entry name" value="P-loop containing nucleotide triphosphate hydrolases"/>
    <property type="match status" value="1"/>
</dbReference>
<dbReference type="PANTHER" id="PTHR10887">
    <property type="entry name" value="DNA2/NAM7 HELICASE FAMILY"/>
    <property type="match status" value="1"/>
</dbReference>
<dbReference type="InterPro" id="IPR047187">
    <property type="entry name" value="SF1_C_Upf1"/>
</dbReference>
<evidence type="ECO:0000313" key="3">
    <source>
        <dbReference type="EMBL" id="GIQ89490.1"/>
    </source>
</evidence>
<feature type="compositionally biased region" description="Basic residues" evidence="1">
    <location>
        <begin position="157"/>
        <end position="166"/>
    </location>
</feature>
<evidence type="ECO:0000259" key="2">
    <source>
        <dbReference type="Pfam" id="PF13087"/>
    </source>
</evidence>